<sequence length="230" mass="23195">MALNAGFSLAQGFANGPQNDIAAALVQSPAPAAVPGVFHEARSGRFPVMARVSNGTTNGPSVSLFLDSDDPDYRWAGSVVEACVSTTVYALQCTSYAGVGTVDFCGNNAPTMTVTEGPGTYRVSTAVSGTTMGVKVNGEIIEECALNGTTQAVCTATVKATADKKTTSTATVSTATGSRVYWFDVPITAGAEKTASPSQCTKSAAAGLNMKGATALALLGAMGVTALLGF</sequence>
<protein>
    <submittedName>
        <fullName evidence="1">Uncharacterized protein</fullName>
    </submittedName>
</protein>
<reference evidence="1 2" key="1">
    <citation type="submission" date="2018-08" db="EMBL/GenBank/DDBJ databases">
        <title>Draft genome of the lignicolous fungus Coniochaeta pulveracea.</title>
        <authorList>
            <person name="Borstlap C.J."/>
            <person name="De Witt R.N."/>
            <person name="Botha A."/>
            <person name="Volschenk H."/>
        </authorList>
    </citation>
    <scope>NUCLEOTIDE SEQUENCE [LARGE SCALE GENOMIC DNA]</scope>
    <source>
        <strain evidence="1 2">CAB683</strain>
    </source>
</reference>
<dbReference type="OrthoDB" id="5242418at2759"/>
<keyword evidence="2" id="KW-1185">Reference proteome</keyword>
<comment type="caution">
    <text evidence="1">The sequence shown here is derived from an EMBL/GenBank/DDBJ whole genome shotgun (WGS) entry which is preliminary data.</text>
</comment>
<accession>A0A420YKX4</accession>
<dbReference type="AlphaFoldDB" id="A0A420YKX4"/>
<dbReference type="STRING" id="177199.A0A420YKX4"/>
<name>A0A420YKX4_9PEZI</name>
<dbReference type="Proteomes" id="UP000275385">
    <property type="component" value="Unassembled WGS sequence"/>
</dbReference>
<evidence type="ECO:0000313" key="2">
    <source>
        <dbReference type="Proteomes" id="UP000275385"/>
    </source>
</evidence>
<dbReference type="EMBL" id="QVQW01000004">
    <property type="protein sequence ID" value="RKU48502.1"/>
    <property type="molecule type" value="Genomic_DNA"/>
</dbReference>
<proteinExistence type="predicted"/>
<organism evidence="1 2">
    <name type="scientific">Coniochaeta pulveracea</name>
    <dbReference type="NCBI Taxonomy" id="177199"/>
    <lineage>
        <taxon>Eukaryota</taxon>
        <taxon>Fungi</taxon>
        <taxon>Dikarya</taxon>
        <taxon>Ascomycota</taxon>
        <taxon>Pezizomycotina</taxon>
        <taxon>Sordariomycetes</taxon>
        <taxon>Sordariomycetidae</taxon>
        <taxon>Coniochaetales</taxon>
        <taxon>Coniochaetaceae</taxon>
        <taxon>Coniochaeta</taxon>
    </lineage>
</organism>
<gene>
    <name evidence="1" type="ORF">DL546_005882</name>
</gene>
<evidence type="ECO:0000313" key="1">
    <source>
        <dbReference type="EMBL" id="RKU48502.1"/>
    </source>
</evidence>